<dbReference type="SMART" id="SM00283">
    <property type="entry name" value="MA"/>
    <property type="match status" value="1"/>
</dbReference>
<dbReference type="PRINTS" id="PR00260">
    <property type="entry name" value="CHEMTRNSDUCR"/>
</dbReference>
<dbReference type="InterPro" id="IPR004090">
    <property type="entry name" value="Chemotax_Me-accpt_rcpt"/>
</dbReference>
<keyword evidence="1" id="KW-0807">Transducer</keyword>
<dbReference type="GO" id="GO:0006935">
    <property type="term" value="P:chemotaxis"/>
    <property type="evidence" value="ECO:0007669"/>
    <property type="project" value="InterPro"/>
</dbReference>
<sequence>MTWLGKLRGVGTDSEARLLSLDRSLATIEFAMDGTVLDANANFLALMGYEIGEVRGKHHRMFVDPVNAESEAYKVFWQDLRQGRFQSAEYKRIGRGGREVWIQATYNPILDRRGRPLRIVKFATDVTAEKLRNADFRGQVEAINKSQAVAHLAMDGTFLDVNDVFLKLFGYEQADVLGQNHRMFVDPTVAEGEDYTAFWQKLRTGEYRQGEFKRVAKGQREVWIQASYNPILDMDGRPFKVVKFASDVTEAKMRAADHGSQFEAINRSQAIIQFDLNGHVLDANEHFCNAMGYRLSEIRGRHHRMFVDPAYAAGKAYNEFWQRLRRGEFFSAIFERVGRNGRRVSIQASYNPILDLNGRPFKVVKYATDVSRNMEARARAVGATAQTLSNVQSVAAAAERMSVTVSEIAGVMVRSKDAVDGIHGKAHIADQAQIRLRAAAQSMDGVVQAITKIAEQINLLALNATIEAVRAGEAGKGFAIVANEVKSLANQATSATARILVEITGMQEVSDDVANTLSSITSGVAAVQEFVTQATNSIEEQSAVTRDISVSMQAAAIDVRSIGEGLSAWA</sequence>
<evidence type="ECO:0000259" key="2">
    <source>
        <dbReference type="PROSITE" id="PS50111"/>
    </source>
</evidence>
<proteinExistence type="predicted"/>
<dbReference type="SMART" id="SM00091">
    <property type="entry name" value="PAS"/>
    <property type="match status" value="3"/>
</dbReference>
<gene>
    <name evidence="5" type="ORF">F6X53_09890</name>
</gene>
<dbReference type="InterPro" id="IPR004089">
    <property type="entry name" value="MCPsignal_dom"/>
</dbReference>
<dbReference type="SUPFAM" id="SSF55785">
    <property type="entry name" value="PYP-like sensor domain (PAS domain)"/>
    <property type="match status" value="3"/>
</dbReference>
<keyword evidence="6" id="KW-1185">Reference proteome</keyword>
<dbReference type="OrthoDB" id="9765776at2"/>
<dbReference type="InterPro" id="IPR035965">
    <property type="entry name" value="PAS-like_dom_sf"/>
</dbReference>
<evidence type="ECO:0000313" key="5">
    <source>
        <dbReference type="EMBL" id="KAB1079593.1"/>
    </source>
</evidence>
<reference evidence="5 6" key="1">
    <citation type="submission" date="2019-09" db="EMBL/GenBank/DDBJ databases">
        <title>YIM 48816 draft genome.</title>
        <authorList>
            <person name="Jiang L."/>
        </authorList>
    </citation>
    <scope>NUCLEOTIDE SEQUENCE [LARGE SCALE GENOMIC DNA]</scope>
    <source>
        <strain evidence="5 6">YIM 48816</strain>
    </source>
</reference>
<evidence type="ECO:0000259" key="3">
    <source>
        <dbReference type="PROSITE" id="PS50112"/>
    </source>
</evidence>
<dbReference type="Gene3D" id="3.30.450.20">
    <property type="entry name" value="PAS domain"/>
    <property type="match status" value="3"/>
</dbReference>
<dbReference type="PROSITE" id="PS50111">
    <property type="entry name" value="CHEMOTAXIS_TRANSDUC_2"/>
    <property type="match status" value="1"/>
</dbReference>
<dbReference type="SMART" id="SM00086">
    <property type="entry name" value="PAC"/>
    <property type="match status" value="3"/>
</dbReference>
<feature type="domain" description="PAS" evidence="3">
    <location>
        <begin position="155"/>
        <end position="187"/>
    </location>
</feature>
<dbReference type="Gene3D" id="1.10.287.950">
    <property type="entry name" value="Methyl-accepting chemotaxis protein"/>
    <property type="match status" value="1"/>
</dbReference>
<dbReference type="InterPro" id="IPR000700">
    <property type="entry name" value="PAS-assoc_C"/>
</dbReference>
<accession>A0A6L3SZI3</accession>
<dbReference type="CDD" id="cd00130">
    <property type="entry name" value="PAS"/>
    <property type="match status" value="3"/>
</dbReference>
<evidence type="ECO:0000259" key="4">
    <source>
        <dbReference type="PROSITE" id="PS50113"/>
    </source>
</evidence>
<dbReference type="GO" id="GO:0007165">
    <property type="term" value="P:signal transduction"/>
    <property type="evidence" value="ECO:0007669"/>
    <property type="project" value="UniProtKB-KW"/>
</dbReference>
<dbReference type="GO" id="GO:0016020">
    <property type="term" value="C:membrane"/>
    <property type="evidence" value="ECO:0007669"/>
    <property type="project" value="InterPro"/>
</dbReference>
<dbReference type="Pfam" id="PF08447">
    <property type="entry name" value="PAS_3"/>
    <property type="match status" value="3"/>
</dbReference>
<dbReference type="NCBIfam" id="TIGR00229">
    <property type="entry name" value="sensory_box"/>
    <property type="match status" value="3"/>
</dbReference>
<dbReference type="GO" id="GO:0004888">
    <property type="term" value="F:transmembrane signaling receptor activity"/>
    <property type="evidence" value="ECO:0007669"/>
    <property type="project" value="InterPro"/>
</dbReference>
<organism evidence="5 6">
    <name type="scientific">Methylobacterium soli</name>
    <dbReference type="NCBI Taxonomy" id="553447"/>
    <lineage>
        <taxon>Bacteria</taxon>
        <taxon>Pseudomonadati</taxon>
        <taxon>Pseudomonadota</taxon>
        <taxon>Alphaproteobacteria</taxon>
        <taxon>Hyphomicrobiales</taxon>
        <taxon>Methylobacteriaceae</taxon>
        <taxon>Methylobacterium</taxon>
    </lineage>
</organism>
<feature type="domain" description="Methyl-accepting transducer" evidence="2">
    <location>
        <begin position="367"/>
        <end position="570"/>
    </location>
</feature>
<dbReference type="PROSITE" id="PS50113">
    <property type="entry name" value="PAC"/>
    <property type="match status" value="2"/>
</dbReference>
<dbReference type="InterPro" id="IPR000014">
    <property type="entry name" value="PAS"/>
</dbReference>
<dbReference type="InterPro" id="IPR050903">
    <property type="entry name" value="Bact_Chemotaxis_MeTrfase"/>
</dbReference>
<feature type="domain" description="PAC" evidence="4">
    <location>
        <begin position="208"/>
        <end position="260"/>
    </location>
</feature>
<protein>
    <submittedName>
        <fullName evidence="5">PAS domain S-box protein</fullName>
    </submittedName>
</protein>
<dbReference type="AlphaFoldDB" id="A0A6L3SZI3"/>
<dbReference type="EMBL" id="VZZK01000008">
    <property type="protein sequence ID" value="KAB1079593.1"/>
    <property type="molecule type" value="Genomic_DNA"/>
</dbReference>
<dbReference type="SUPFAM" id="SSF58104">
    <property type="entry name" value="Methyl-accepting chemotaxis protein (MCP) signaling domain"/>
    <property type="match status" value="1"/>
</dbReference>
<dbReference type="InterPro" id="IPR001610">
    <property type="entry name" value="PAC"/>
</dbReference>
<dbReference type="Proteomes" id="UP000474159">
    <property type="component" value="Unassembled WGS sequence"/>
</dbReference>
<evidence type="ECO:0000256" key="1">
    <source>
        <dbReference type="PROSITE-ProRule" id="PRU00284"/>
    </source>
</evidence>
<feature type="domain" description="PAC" evidence="4">
    <location>
        <begin position="86"/>
        <end position="138"/>
    </location>
</feature>
<evidence type="ECO:0000313" key="6">
    <source>
        <dbReference type="Proteomes" id="UP000474159"/>
    </source>
</evidence>
<dbReference type="PROSITE" id="PS50112">
    <property type="entry name" value="PAS"/>
    <property type="match status" value="1"/>
</dbReference>
<dbReference type="InterPro" id="IPR013655">
    <property type="entry name" value="PAS_fold_3"/>
</dbReference>
<dbReference type="Pfam" id="PF00015">
    <property type="entry name" value="MCPsignal"/>
    <property type="match status" value="1"/>
</dbReference>
<dbReference type="RefSeq" id="WP_150999856.1">
    <property type="nucleotide sequence ID" value="NZ_VZZK01000008.1"/>
</dbReference>
<dbReference type="PANTHER" id="PTHR24422">
    <property type="entry name" value="CHEMOTAXIS PROTEIN METHYLTRANSFERASE"/>
    <property type="match status" value="1"/>
</dbReference>
<dbReference type="PANTHER" id="PTHR24422:SF10">
    <property type="entry name" value="CHEMOTAXIS PROTEIN METHYLTRANSFERASE 2"/>
    <property type="match status" value="1"/>
</dbReference>
<comment type="caution">
    <text evidence="5">The sequence shown here is derived from an EMBL/GenBank/DDBJ whole genome shotgun (WGS) entry which is preliminary data.</text>
</comment>
<name>A0A6L3SZI3_9HYPH</name>